<comment type="caution">
    <text evidence="1">The sequence shown here is derived from an EMBL/GenBank/DDBJ whole genome shotgun (WGS) entry which is preliminary data.</text>
</comment>
<dbReference type="RefSeq" id="XP_031090149.1">
    <property type="nucleotide sequence ID" value="XM_031224940.1"/>
</dbReference>
<gene>
    <name evidence="1" type="ORF">FPRO_14871</name>
</gene>
<keyword evidence="2" id="KW-1185">Reference proteome</keyword>
<proteinExistence type="predicted"/>
<name>A0A1L7WAL1_FUSPR</name>
<dbReference type="Proteomes" id="UP000183971">
    <property type="component" value="Unassembled WGS sequence"/>
</dbReference>
<evidence type="ECO:0000313" key="1">
    <source>
        <dbReference type="EMBL" id="CZR49650.1"/>
    </source>
</evidence>
<dbReference type="EMBL" id="FJOF01000018">
    <property type="protein sequence ID" value="CZR49650.1"/>
    <property type="molecule type" value="Genomic_DNA"/>
</dbReference>
<dbReference type="GeneID" id="42059728"/>
<evidence type="ECO:0000313" key="2">
    <source>
        <dbReference type="Proteomes" id="UP000183971"/>
    </source>
</evidence>
<dbReference type="AlphaFoldDB" id="A0A1L7WAL1"/>
<protein>
    <submittedName>
        <fullName evidence="1">Uncharacterized protein</fullName>
    </submittedName>
</protein>
<organism evidence="1 2">
    <name type="scientific">Fusarium proliferatum (strain ET1)</name>
    <name type="common">Orchid endophyte fungus</name>
    <dbReference type="NCBI Taxonomy" id="1227346"/>
    <lineage>
        <taxon>Eukaryota</taxon>
        <taxon>Fungi</taxon>
        <taxon>Dikarya</taxon>
        <taxon>Ascomycota</taxon>
        <taxon>Pezizomycotina</taxon>
        <taxon>Sordariomycetes</taxon>
        <taxon>Hypocreomycetidae</taxon>
        <taxon>Hypocreales</taxon>
        <taxon>Nectriaceae</taxon>
        <taxon>Fusarium</taxon>
        <taxon>Fusarium fujikuroi species complex</taxon>
    </lineage>
</organism>
<sequence>MAHHSSGQNWDSLYPYNATEHSVSSLLPPFYWDSLANAAAPSPQDLVRTAPWPRQDYSVVPVDDSIVAYPYYSSLSDPTPFYWPFWSPWEANYWFADPQEYYNYYSLPPQDVLETTPFSCVQDALHQQSTLPYIPNVQGFDAGVVDLSFLAPDERYIVESRLENIKWKFIKVGYAMYWKPMTMSGLAMKLKRMREKHKVLEHIIPVKPHGGVKAP</sequence>
<accession>A0A1L7WAL1</accession>
<dbReference type="VEuPathDB" id="FungiDB:FPRO_14871"/>
<reference evidence="2" key="1">
    <citation type="journal article" date="2016" name="Genome Biol. Evol.">
        <title>Comparative 'omics' of the Fusarium fujikuroi species complex highlights differences in genetic potential and metabolite synthesis.</title>
        <authorList>
            <person name="Niehaus E.-M."/>
            <person name="Muensterkoetter M."/>
            <person name="Proctor R.H."/>
            <person name="Brown D.W."/>
            <person name="Sharon A."/>
            <person name="Idan Y."/>
            <person name="Oren-Young L."/>
            <person name="Sieber C.M."/>
            <person name="Novak O."/>
            <person name="Pencik A."/>
            <person name="Tarkowska D."/>
            <person name="Hromadova K."/>
            <person name="Freeman S."/>
            <person name="Maymon M."/>
            <person name="Elazar M."/>
            <person name="Youssef S.A."/>
            <person name="El-Shabrawy E.S.M."/>
            <person name="Shalaby A.B.A."/>
            <person name="Houterman P."/>
            <person name="Brock N.L."/>
            <person name="Burkhardt I."/>
            <person name="Tsavkelova E.A."/>
            <person name="Dickschat J.S."/>
            <person name="Galuszka P."/>
            <person name="Gueldener U."/>
            <person name="Tudzynski B."/>
        </authorList>
    </citation>
    <scope>NUCLEOTIDE SEQUENCE [LARGE SCALE GENOMIC DNA]</scope>
    <source>
        <strain evidence="2">ET1</strain>
    </source>
</reference>